<keyword evidence="1" id="KW-0472">Membrane</keyword>
<dbReference type="AlphaFoldDB" id="A0AAW7XGU7"/>
<evidence type="ECO:0000313" key="5">
    <source>
        <dbReference type="Proteomes" id="UP001177341"/>
    </source>
</evidence>
<feature type="transmembrane region" description="Helical" evidence="1">
    <location>
        <begin position="95"/>
        <end position="115"/>
    </location>
</feature>
<gene>
    <name evidence="2" type="ORF">Q4490_02850</name>
    <name evidence="3" type="ORF">Q8W30_15330</name>
</gene>
<feature type="transmembrane region" description="Helical" evidence="1">
    <location>
        <begin position="69"/>
        <end position="89"/>
    </location>
</feature>
<protein>
    <recommendedName>
        <fullName evidence="6">DUF3325 domain-containing protein</fullName>
    </recommendedName>
</protein>
<keyword evidence="5" id="KW-1185">Reference proteome</keyword>
<dbReference type="Proteomes" id="UP001177341">
    <property type="component" value="Unassembled WGS sequence"/>
</dbReference>
<feature type="transmembrane region" description="Helical" evidence="1">
    <location>
        <begin position="44"/>
        <end position="62"/>
    </location>
</feature>
<reference evidence="2" key="1">
    <citation type="submission" date="2023-07" db="EMBL/GenBank/DDBJ databases">
        <title>Genome content predicts the carbon catabolic preferences of heterotrophic bacteria.</title>
        <authorList>
            <person name="Gralka M."/>
        </authorList>
    </citation>
    <scope>NUCLEOTIDE SEQUENCE</scope>
    <source>
        <strain evidence="3">5G01</strain>
        <strain evidence="2">I2M16</strain>
    </source>
</reference>
<organism evidence="2 4">
    <name type="scientific">Neptunomonas phycophila</name>
    <dbReference type="NCBI Taxonomy" id="1572645"/>
    <lineage>
        <taxon>Bacteria</taxon>
        <taxon>Pseudomonadati</taxon>
        <taxon>Pseudomonadota</taxon>
        <taxon>Gammaproteobacteria</taxon>
        <taxon>Oceanospirillales</taxon>
        <taxon>Oceanospirillaceae</taxon>
        <taxon>Neptunomonas</taxon>
    </lineage>
</organism>
<evidence type="ECO:0008006" key="6">
    <source>
        <dbReference type="Google" id="ProtNLM"/>
    </source>
</evidence>
<evidence type="ECO:0000256" key="1">
    <source>
        <dbReference type="SAM" id="Phobius"/>
    </source>
</evidence>
<keyword evidence="1" id="KW-0812">Transmembrane</keyword>
<dbReference type="EMBL" id="JAUYVO010000012">
    <property type="protein sequence ID" value="MDP2523944.1"/>
    <property type="molecule type" value="Genomic_DNA"/>
</dbReference>
<comment type="caution">
    <text evidence="2">The sequence shown here is derived from an EMBL/GenBank/DDBJ whole genome shotgun (WGS) entry which is preliminary data.</text>
</comment>
<evidence type="ECO:0000313" key="2">
    <source>
        <dbReference type="EMBL" id="MDO6452494.1"/>
    </source>
</evidence>
<dbReference type="GeneID" id="89456761"/>
<evidence type="ECO:0000313" key="3">
    <source>
        <dbReference type="EMBL" id="MDP2523944.1"/>
    </source>
</evidence>
<proteinExistence type="predicted"/>
<dbReference type="EMBL" id="JAUOPG010000002">
    <property type="protein sequence ID" value="MDO6452494.1"/>
    <property type="molecule type" value="Genomic_DNA"/>
</dbReference>
<keyword evidence="1" id="KW-1133">Transmembrane helix</keyword>
<dbReference type="Proteomes" id="UP001169862">
    <property type="component" value="Unassembled WGS sequence"/>
</dbReference>
<evidence type="ECO:0000313" key="4">
    <source>
        <dbReference type="Proteomes" id="UP001169862"/>
    </source>
</evidence>
<dbReference type="RefSeq" id="WP_075172635.1">
    <property type="nucleotide sequence ID" value="NZ_CAXHZV010000015.1"/>
</dbReference>
<name>A0AAW7XGU7_9GAMM</name>
<sequence>MEPLFVFLFSGFVAMSAALSARDINKLPEEQKTGRLASRNAQVAVVFAGNLAALTLVGALAYGMRQLEWWIPLVCVFISFPVVHFVFFQRLWSDLINLSLMTLLVIVAIAALYYYW</sequence>
<accession>A0AAW7XGU7</accession>